<proteinExistence type="inferred from homology"/>
<dbReference type="NCBIfam" id="TIGR00437">
    <property type="entry name" value="feoB"/>
    <property type="match status" value="1"/>
</dbReference>
<keyword evidence="11" id="KW-0410">Iron transport</keyword>
<dbReference type="InterPro" id="IPR011642">
    <property type="entry name" value="Gate_dom"/>
</dbReference>
<evidence type="ECO:0000313" key="13">
    <source>
        <dbReference type="EMBL" id="MCQ5121112.1"/>
    </source>
</evidence>
<evidence type="ECO:0000259" key="12">
    <source>
        <dbReference type="PROSITE" id="PS51711"/>
    </source>
</evidence>
<keyword evidence="6" id="KW-0547">Nucleotide-binding</keyword>
<dbReference type="EMBL" id="JANGCH010000002">
    <property type="protein sequence ID" value="MCQ5121112.1"/>
    <property type="molecule type" value="Genomic_DNA"/>
</dbReference>
<feature type="transmembrane region" description="Helical" evidence="11">
    <location>
        <begin position="578"/>
        <end position="599"/>
    </location>
</feature>
<dbReference type="Gene3D" id="3.40.50.300">
    <property type="entry name" value="P-loop containing nucleotide triphosphate hydrolases"/>
    <property type="match status" value="1"/>
</dbReference>
<evidence type="ECO:0000256" key="9">
    <source>
        <dbReference type="ARBA" id="ARBA00023136"/>
    </source>
</evidence>
<evidence type="ECO:0000256" key="10">
    <source>
        <dbReference type="NCBIfam" id="TIGR00437"/>
    </source>
</evidence>
<feature type="transmembrane region" description="Helical" evidence="11">
    <location>
        <begin position="417"/>
        <end position="442"/>
    </location>
</feature>
<dbReference type="RefSeq" id="WP_256197371.1">
    <property type="nucleotide sequence ID" value="NZ_JANGCH010000002.1"/>
</dbReference>
<evidence type="ECO:0000313" key="14">
    <source>
        <dbReference type="Proteomes" id="UP001524435"/>
    </source>
</evidence>
<dbReference type="InterPro" id="IPR003373">
    <property type="entry name" value="Fe2_transport_prot-B"/>
</dbReference>
<name>A0ABT1SIQ5_9FIRM</name>
<evidence type="ECO:0000256" key="5">
    <source>
        <dbReference type="ARBA" id="ARBA00022692"/>
    </source>
</evidence>
<gene>
    <name evidence="13" type="primary">feoB</name>
    <name evidence="13" type="ORF">NE663_02400</name>
</gene>
<keyword evidence="7 11" id="KW-1133">Transmembrane helix</keyword>
<accession>A0ABT1SIQ5</accession>
<evidence type="ECO:0000256" key="8">
    <source>
        <dbReference type="ARBA" id="ARBA00023134"/>
    </source>
</evidence>
<keyword evidence="11" id="KW-0406">Ion transport</keyword>
<feature type="transmembrane region" description="Helical" evidence="11">
    <location>
        <begin position="341"/>
        <end position="362"/>
    </location>
</feature>
<keyword evidence="11" id="KW-0408">Iron</keyword>
<dbReference type="CDD" id="cd01879">
    <property type="entry name" value="FeoB"/>
    <property type="match status" value="1"/>
</dbReference>
<evidence type="ECO:0000256" key="7">
    <source>
        <dbReference type="ARBA" id="ARBA00022989"/>
    </source>
</evidence>
<dbReference type="Pfam" id="PF07670">
    <property type="entry name" value="Gate"/>
    <property type="match status" value="2"/>
</dbReference>
<sequence length="670" mass="74922">MWAAIKQANDGINEKLSRRRVVLCGNPNVGKSTVFNALTKMRQHTGNWPGKTVELASGTCLYKDTLIELVDLPGTYSLFPHSQEESISAQCLMEKAFDLCVIVCDATLLRRNLHLVFQVLELGIPCMIVLNLIDEAKRRQIKIDTQRLASLLGCEVVAVSATHKKSLQALKQAIAEHPLHKNTFSLPYRKEVEEELQVLEVHYPSRFEALAAFCDEKSRDPKVLVSQKRLKDKQVGNGYDLVAAAYQEKATQILLQTEQKTDKLPLSKFDRLATHRVYGILLMLVMLFVVFWITMEGANLPSAWLSALFRELEAVLLAGCEKVHMPWLWQSFLVQGIFRTVGWVVSVMLPPMLIFFPLFTFLEDLGYLPRVAFQLDGAFAKSGACGKQALTMCMGFGCNAVGVSGARIIDGRKERELAILTNAFVPCNGRFPTLIALITIFFTTMRHTWIDSVLAALFLCLFILLSIAVTLVINRILSRTLYRDTPASFALELPPYRRPQLLQILVRSFCDRTLKVLGRAVAAAFFGGIFLWVLSNVMVEQQSLFQAAANWLDPFAHLLGMDGVILLAFFLGFPANEIVLPIVMMGYTASGVMMELGSFTLLRELFIANGWTWISALCVMLFSLFHFPCATTLMTIYRESGSKRLTVLAFFIPLCIGVLLCIGVHLLASL</sequence>
<evidence type="ECO:0000256" key="6">
    <source>
        <dbReference type="ARBA" id="ARBA00022741"/>
    </source>
</evidence>
<feature type="transmembrane region" description="Helical" evidence="11">
    <location>
        <begin position="645"/>
        <end position="668"/>
    </location>
</feature>
<dbReference type="InterPro" id="IPR027417">
    <property type="entry name" value="P-loop_NTPase"/>
</dbReference>
<comment type="caution">
    <text evidence="13">The sequence shown here is derived from an EMBL/GenBank/DDBJ whole genome shotgun (WGS) entry which is preliminary data.</text>
</comment>
<reference evidence="13 14" key="1">
    <citation type="submission" date="2022-06" db="EMBL/GenBank/DDBJ databases">
        <title>Isolation of gut microbiota from human fecal samples.</title>
        <authorList>
            <person name="Pamer E.G."/>
            <person name="Barat B."/>
            <person name="Waligurski E."/>
            <person name="Medina S."/>
            <person name="Paddock L."/>
            <person name="Mostad J."/>
        </authorList>
    </citation>
    <scope>NUCLEOTIDE SEQUENCE [LARGE SCALE GENOMIC DNA]</scope>
    <source>
        <strain evidence="13 14">DFI.6.1</strain>
    </source>
</reference>
<evidence type="ECO:0000256" key="11">
    <source>
        <dbReference type="RuleBase" id="RU362098"/>
    </source>
</evidence>
<feature type="transmembrane region" description="Helical" evidence="11">
    <location>
        <begin position="611"/>
        <end position="633"/>
    </location>
</feature>
<comment type="function">
    <text evidence="1 11">Probable transporter of a GTP-driven Fe(2+) uptake system.</text>
</comment>
<dbReference type="SUPFAM" id="SSF52540">
    <property type="entry name" value="P-loop containing nucleoside triphosphate hydrolases"/>
    <property type="match status" value="1"/>
</dbReference>
<protein>
    <recommendedName>
        <fullName evidence="10 11">Ferrous iron transport protein B</fullName>
    </recommendedName>
</protein>
<dbReference type="Proteomes" id="UP001524435">
    <property type="component" value="Unassembled WGS sequence"/>
</dbReference>
<evidence type="ECO:0000256" key="1">
    <source>
        <dbReference type="ARBA" id="ARBA00003926"/>
    </source>
</evidence>
<feature type="transmembrane region" description="Helical" evidence="11">
    <location>
        <begin position="277"/>
        <end position="295"/>
    </location>
</feature>
<dbReference type="PANTHER" id="PTHR43185">
    <property type="entry name" value="FERROUS IRON TRANSPORT PROTEIN B"/>
    <property type="match status" value="1"/>
</dbReference>
<comment type="subcellular location">
    <subcellularLocation>
        <location evidence="2 11">Cell membrane</location>
        <topology evidence="2 11">Multi-pass membrane protein</topology>
    </subcellularLocation>
</comment>
<dbReference type="PROSITE" id="PS51711">
    <property type="entry name" value="G_FEOB"/>
    <property type="match status" value="1"/>
</dbReference>
<keyword evidence="5 11" id="KW-0812">Transmembrane</keyword>
<keyword evidence="8 11" id="KW-0342">GTP-binding</keyword>
<evidence type="ECO:0000256" key="3">
    <source>
        <dbReference type="ARBA" id="ARBA00022448"/>
    </source>
</evidence>
<keyword evidence="3 11" id="KW-0813">Transport</keyword>
<comment type="similarity">
    <text evidence="11">Belongs to the TRAFAC class TrmE-Era-EngA-EngB-Septin-like GTPase superfamily. FeoB GTPase (TC 9.A.8) family.</text>
</comment>
<dbReference type="InterPro" id="IPR030389">
    <property type="entry name" value="G_FEOB_dom"/>
</dbReference>
<feature type="domain" description="FeoB-type G" evidence="12">
    <location>
        <begin position="18"/>
        <end position="180"/>
    </location>
</feature>
<feature type="transmembrane region" description="Helical" evidence="11">
    <location>
        <begin position="516"/>
        <end position="535"/>
    </location>
</feature>
<keyword evidence="9 11" id="KW-0472">Membrane</keyword>
<dbReference type="Pfam" id="PF02421">
    <property type="entry name" value="FeoB_N"/>
    <property type="match status" value="1"/>
</dbReference>
<feature type="transmembrane region" description="Helical" evidence="11">
    <location>
        <begin position="555"/>
        <end position="573"/>
    </location>
</feature>
<keyword evidence="14" id="KW-1185">Reference proteome</keyword>
<organism evidence="13 14">
    <name type="scientific">Massilicoli timonensis</name>
    <dbReference type="NCBI Taxonomy" id="2015901"/>
    <lineage>
        <taxon>Bacteria</taxon>
        <taxon>Bacillati</taxon>
        <taxon>Bacillota</taxon>
        <taxon>Erysipelotrichia</taxon>
        <taxon>Erysipelotrichales</taxon>
        <taxon>Erysipelotrichaceae</taxon>
        <taxon>Massilicoli</taxon>
    </lineage>
</organism>
<evidence type="ECO:0000256" key="4">
    <source>
        <dbReference type="ARBA" id="ARBA00022475"/>
    </source>
</evidence>
<dbReference type="Pfam" id="PF07664">
    <property type="entry name" value="FeoB_C"/>
    <property type="match status" value="1"/>
</dbReference>
<evidence type="ECO:0000256" key="2">
    <source>
        <dbReference type="ARBA" id="ARBA00004651"/>
    </source>
</evidence>
<dbReference type="InterPro" id="IPR050860">
    <property type="entry name" value="FeoB_GTPase"/>
</dbReference>
<dbReference type="InterPro" id="IPR011640">
    <property type="entry name" value="Fe2_transport_prot_B_C"/>
</dbReference>
<dbReference type="PANTHER" id="PTHR43185:SF2">
    <property type="entry name" value="FERROUS IRON TRANSPORT PROTEIN B"/>
    <property type="match status" value="1"/>
</dbReference>
<keyword evidence="4" id="KW-1003">Cell membrane</keyword>
<feature type="transmembrane region" description="Helical" evidence="11">
    <location>
        <begin position="454"/>
        <end position="473"/>
    </location>
</feature>